<dbReference type="AlphaFoldDB" id="A0A3Q9N044"/>
<dbReference type="GO" id="GO:0008270">
    <property type="term" value="F:zinc ion binding"/>
    <property type="evidence" value="ECO:0007669"/>
    <property type="project" value="UniProtKB-KW"/>
</dbReference>
<reference evidence="7" key="1">
    <citation type="submission" date="2018-12" db="EMBL/GenBank/DDBJ databases">
        <title>Complete genome sequences of twenty non-typhoidal Salmonella isolates from Rwanda.</title>
        <authorList>
            <person name="Byukusenge M."/>
            <person name="Li L."/>
            <person name="Subhashinie K."/>
            <person name="Nzayirambaho M."/>
            <person name="Kuchipudi S.V."/>
            <person name="Jayarao B.M."/>
        </authorList>
    </citation>
    <scope>NUCLEOTIDE SEQUENCE</scope>
    <source>
        <strain evidence="6">RSE21</strain>
        <strain evidence="7">RSE40</strain>
        <plasmid evidence="6">pRSE21</plasmid>
        <plasmid evidence="7">pRSE40</plasmid>
    </source>
</reference>
<dbReference type="PANTHER" id="PTHR38777">
    <property type="entry name" value="FELS-2 PROPHAGE PROTEIN"/>
    <property type="match status" value="1"/>
</dbReference>
<keyword evidence="2" id="KW-0863">Zinc-finger</keyword>
<protein>
    <submittedName>
        <fullName evidence="7">TraR/DksA family transcriptional regulator</fullName>
    </submittedName>
</protein>
<dbReference type="Pfam" id="PF01258">
    <property type="entry name" value="zf-dskA_traR"/>
    <property type="match status" value="1"/>
</dbReference>
<feature type="domain" description="Zinc finger DksA/TraR C4-type" evidence="5">
    <location>
        <begin position="32"/>
        <end position="64"/>
    </location>
</feature>
<keyword evidence="7" id="KW-0614">Plasmid</keyword>
<name>A0A3Q9N044_SALET</name>
<keyword evidence="1" id="KW-0479">Metal-binding</keyword>
<dbReference type="RefSeq" id="WP_168445638.1">
    <property type="nucleotide sequence ID" value="NZ_CP034699.1"/>
</dbReference>
<evidence type="ECO:0000256" key="4">
    <source>
        <dbReference type="PROSITE-ProRule" id="PRU00510"/>
    </source>
</evidence>
<evidence type="ECO:0000313" key="6">
    <source>
        <dbReference type="EMBL" id="AZT39705.1"/>
    </source>
</evidence>
<dbReference type="GO" id="GO:1900378">
    <property type="term" value="P:positive regulation of secondary metabolite biosynthetic process"/>
    <property type="evidence" value="ECO:0007669"/>
    <property type="project" value="TreeGrafter"/>
</dbReference>
<feature type="zinc finger region" description="dksA C4-type" evidence="4">
    <location>
        <begin position="34"/>
        <end position="58"/>
    </location>
</feature>
<evidence type="ECO:0000259" key="5">
    <source>
        <dbReference type="Pfam" id="PF01258"/>
    </source>
</evidence>
<keyword evidence="3" id="KW-0862">Zinc</keyword>
<evidence type="ECO:0000256" key="1">
    <source>
        <dbReference type="ARBA" id="ARBA00022723"/>
    </source>
</evidence>
<dbReference type="PROSITE" id="PS51128">
    <property type="entry name" value="ZF_DKSA_2"/>
    <property type="match status" value="1"/>
</dbReference>
<geneLocation type="plasmid" evidence="6">
    <name>pRSE21</name>
</geneLocation>
<organism evidence="7">
    <name type="scientific">Salmonella enterica subsp. enterica serovar Karamoja</name>
    <dbReference type="NCBI Taxonomy" id="2500153"/>
    <lineage>
        <taxon>Bacteria</taxon>
        <taxon>Pseudomonadati</taxon>
        <taxon>Pseudomonadota</taxon>
        <taxon>Gammaproteobacteria</taxon>
        <taxon>Enterobacterales</taxon>
        <taxon>Enterobacteriaceae</taxon>
        <taxon>Salmonella</taxon>
    </lineage>
</organism>
<accession>A0A3Q9N044</accession>
<evidence type="ECO:0000313" key="7">
    <source>
        <dbReference type="EMBL" id="AZT44392.1"/>
    </source>
</evidence>
<sequence length="72" mass="8498">MDVLDHLQVQEEFFETLLKEQRLPVPVVPSATICQACGNEIDERRREHIPGVQLCFDCQTLEEQRGQHYHRH</sequence>
<gene>
    <name evidence="7" type="ORF">EL007_24350</name>
    <name evidence="6" type="ORF">ELZ88_24595</name>
</gene>
<dbReference type="PANTHER" id="PTHR38777:SF1">
    <property type="entry name" value="DNAK SUPPRESSOR PROTEIN"/>
    <property type="match status" value="1"/>
</dbReference>
<dbReference type="InterPro" id="IPR000962">
    <property type="entry name" value="Znf_DskA_TraR"/>
</dbReference>
<dbReference type="Gene3D" id="1.20.120.910">
    <property type="entry name" value="DksA, coiled-coil domain"/>
    <property type="match status" value="1"/>
</dbReference>
<evidence type="ECO:0000256" key="3">
    <source>
        <dbReference type="ARBA" id="ARBA00022833"/>
    </source>
</evidence>
<proteinExistence type="predicted"/>
<geneLocation type="plasmid" evidence="7">
    <name>pRSE40</name>
</geneLocation>
<dbReference type="SUPFAM" id="SSF57716">
    <property type="entry name" value="Glucocorticoid receptor-like (DNA-binding domain)"/>
    <property type="match status" value="1"/>
</dbReference>
<dbReference type="EMBL" id="CP034699">
    <property type="protein sequence ID" value="AZT44392.1"/>
    <property type="molecule type" value="Genomic_DNA"/>
</dbReference>
<evidence type="ECO:0000256" key="2">
    <source>
        <dbReference type="ARBA" id="ARBA00022771"/>
    </source>
</evidence>
<dbReference type="EMBL" id="CP034710">
    <property type="protein sequence ID" value="AZT39705.1"/>
    <property type="molecule type" value="Genomic_DNA"/>
</dbReference>